<proteinExistence type="predicted"/>
<name>A0A182IJJ0_ANOAO</name>
<dbReference type="VEuPathDB" id="VectorBase:AATE000355"/>
<reference evidence="1" key="1">
    <citation type="submission" date="2022-08" db="UniProtKB">
        <authorList>
            <consortium name="EnsemblMetazoa"/>
        </authorList>
    </citation>
    <scope>IDENTIFICATION</scope>
    <source>
        <strain evidence="1">EBRO</strain>
    </source>
</reference>
<organism evidence="1">
    <name type="scientific">Anopheles atroparvus</name>
    <name type="common">European mosquito</name>
    <dbReference type="NCBI Taxonomy" id="41427"/>
    <lineage>
        <taxon>Eukaryota</taxon>
        <taxon>Metazoa</taxon>
        <taxon>Ecdysozoa</taxon>
        <taxon>Arthropoda</taxon>
        <taxon>Hexapoda</taxon>
        <taxon>Insecta</taxon>
        <taxon>Pterygota</taxon>
        <taxon>Neoptera</taxon>
        <taxon>Endopterygota</taxon>
        <taxon>Diptera</taxon>
        <taxon>Nematocera</taxon>
        <taxon>Culicoidea</taxon>
        <taxon>Culicidae</taxon>
        <taxon>Anophelinae</taxon>
        <taxon>Anopheles</taxon>
    </lineage>
</organism>
<sequence length="118" mass="13924">MFLLCHDLVELFRTRPDSIPLRTVLLALGTHLPKGFLNAFHPFVERSELIFSSRCWQHSIFLPERFAVQYKRQSLLQVIPLQVPVIHRLTHPFSIPIARPSAPPFVFDKSHQFMEHRW</sequence>
<protein>
    <submittedName>
        <fullName evidence="1">Uncharacterized protein</fullName>
    </submittedName>
</protein>
<evidence type="ECO:0000313" key="1">
    <source>
        <dbReference type="EnsemblMetazoa" id="AATE000355-PA.1"/>
    </source>
</evidence>
<dbReference type="EnsemblMetazoa" id="AATE000355-RA">
    <property type="protein sequence ID" value="AATE000355-PA.1"/>
    <property type="gene ID" value="AATE000355"/>
</dbReference>
<dbReference type="AlphaFoldDB" id="A0A182IJJ0"/>
<accession>A0A182IJJ0</accession>